<keyword evidence="8 12" id="KW-0472">Membrane</keyword>
<reference evidence="14" key="1">
    <citation type="submission" date="2025-08" db="UniProtKB">
        <authorList>
            <consortium name="Ensembl"/>
        </authorList>
    </citation>
    <scope>IDENTIFICATION</scope>
</reference>
<evidence type="ECO:0000313" key="15">
    <source>
        <dbReference type="Proteomes" id="UP000694569"/>
    </source>
</evidence>
<dbReference type="PRINTS" id="PR00245">
    <property type="entry name" value="OLFACTORYR"/>
</dbReference>
<name>A0A8C5M6A8_9ANUR</name>
<dbReference type="InterPro" id="IPR050402">
    <property type="entry name" value="OR51/52/56-like"/>
</dbReference>
<evidence type="ECO:0000256" key="2">
    <source>
        <dbReference type="ARBA" id="ARBA00022475"/>
    </source>
</evidence>
<evidence type="ECO:0000256" key="6">
    <source>
        <dbReference type="ARBA" id="ARBA00022989"/>
    </source>
</evidence>
<dbReference type="Ensembl" id="ENSLLET00000007845.1">
    <property type="protein sequence ID" value="ENSLLEP00000007535.1"/>
    <property type="gene ID" value="ENSLLEG00000004787.1"/>
</dbReference>
<dbReference type="Gene3D" id="1.20.1070.10">
    <property type="entry name" value="Rhodopsin 7-helix transmembrane proteins"/>
    <property type="match status" value="1"/>
</dbReference>
<evidence type="ECO:0000256" key="1">
    <source>
        <dbReference type="ARBA" id="ARBA00004651"/>
    </source>
</evidence>
<sequence>MTAALNPNTTVLVSHVDFILFGFPGMQTYRHLLTIPFFSVYVLILFGNVLIISRIWVESSLQSPMYKLIALLFAVNICYTTAIVPNAMMGLLFGRDHISLPGCLFQMFYIYTVVMFESNVLLMMALDRFVAICKPLRYHDIMTMRLLLQLSILSIVECSLFALPIIIVASQVEYCRSNVILDFACENMVLLNLGCGDMSKKEIVGLIVRIVATLISITILLVSYLKILISSMKIITGKARHKTLHTCGTHLLVVVLNYSCGLMSSIAYRMDLSVDVKNLLSAIYYLIPAVIHPVIYGLRVKEIKCPWISLH</sequence>
<dbReference type="PROSITE" id="PS00237">
    <property type="entry name" value="G_PROTEIN_RECEP_F1_1"/>
    <property type="match status" value="1"/>
</dbReference>
<dbReference type="FunFam" id="1.20.1070.10:FF:000013">
    <property type="entry name" value="Olfactory receptor"/>
    <property type="match status" value="1"/>
</dbReference>
<dbReference type="PANTHER" id="PTHR26450">
    <property type="entry name" value="OLFACTORY RECEPTOR 56B1-RELATED"/>
    <property type="match status" value="1"/>
</dbReference>
<keyword evidence="9 11" id="KW-0675">Receptor</keyword>
<keyword evidence="5 12" id="KW-0552">Olfaction</keyword>
<keyword evidence="10 11" id="KW-0807">Transducer</keyword>
<dbReference type="PANTHER" id="PTHR26450:SF440">
    <property type="entry name" value="OLFACTORY RECEPTOR"/>
    <property type="match status" value="1"/>
</dbReference>
<dbReference type="Pfam" id="PF13853">
    <property type="entry name" value="7tm_4"/>
    <property type="match status" value="1"/>
</dbReference>
<dbReference type="GeneTree" id="ENSGT01150000286905"/>
<feature type="transmembrane region" description="Helical" evidence="12">
    <location>
        <begin position="146"/>
        <end position="169"/>
    </location>
</feature>
<dbReference type="PROSITE" id="PS50262">
    <property type="entry name" value="G_PROTEIN_RECEP_F1_2"/>
    <property type="match status" value="1"/>
</dbReference>
<feature type="transmembrane region" description="Helical" evidence="12">
    <location>
        <begin position="206"/>
        <end position="229"/>
    </location>
</feature>
<keyword evidence="2 12" id="KW-1003">Cell membrane</keyword>
<evidence type="ECO:0000259" key="13">
    <source>
        <dbReference type="PROSITE" id="PS50262"/>
    </source>
</evidence>
<keyword evidence="7 11" id="KW-0297">G-protein coupled receptor</keyword>
<dbReference type="InterPro" id="IPR000725">
    <property type="entry name" value="Olfact_rcpt"/>
</dbReference>
<evidence type="ECO:0000256" key="12">
    <source>
        <dbReference type="RuleBase" id="RU363047"/>
    </source>
</evidence>
<evidence type="ECO:0000256" key="4">
    <source>
        <dbReference type="ARBA" id="ARBA00022692"/>
    </source>
</evidence>
<keyword evidence="6 12" id="KW-1133">Transmembrane helix</keyword>
<comment type="similarity">
    <text evidence="11">Belongs to the G-protein coupled receptor 1 family.</text>
</comment>
<protein>
    <recommendedName>
        <fullName evidence="12">Olfactory receptor</fullName>
    </recommendedName>
</protein>
<comment type="subcellular location">
    <subcellularLocation>
        <location evidence="1 12">Cell membrane</location>
        <topology evidence="1 12">Multi-pass membrane protein</topology>
    </subcellularLocation>
</comment>
<evidence type="ECO:0000256" key="5">
    <source>
        <dbReference type="ARBA" id="ARBA00022725"/>
    </source>
</evidence>
<organism evidence="14 15">
    <name type="scientific">Leptobrachium leishanense</name>
    <name type="common">Leishan spiny toad</name>
    <dbReference type="NCBI Taxonomy" id="445787"/>
    <lineage>
        <taxon>Eukaryota</taxon>
        <taxon>Metazoa</taxon>
        <taxon>Chordata</taxon>
        <taxon>Craniata</taxon>
        <taxon>Vertebrata</taxon>
        <taxon>Euteleostomi</taxon>
        <taxon>Amphibia</taxon>
        <taxon>Batrachia</taxon>
        <taxon>Anura</taxon>
        <taxon>Pelobatoidea</taxon>
        <taxon>Megophryidae</taxon>
        <taxon>Leptobrachium</taxon>
    </lineage>
</organism>
<dbReference type="PRINTS" id="PR00237">
    <property type="entry name" value="GPCRRHODOPSN"/>
</dbReference>
<evidence type="ECO:0000256" key="3">
    <source>
        <dbReference type="ARBA" id="ARBA00022606"/>
    </source>
</evidence>
<feature type="domain" description="G-protein coupled receptors family 1 profile" evidence="13">
    <location>
        <begin position="47"/>
        <end position="296"/>
    </location>
</feature>
<dbReference type="GO" id="GO:0004984">
    <property type="term" value="F:olfactory receptor activity"/>
    <property type="evidence" value="ECO:0007669"/>
    <property type="project" value="InterPro"/>
</dbReference>
<proteinExistence type="inferred from homology"/>
<dbReference type="OrthoDB" id="5969463at2759"/>
<feature type="transmembrane region" description="Helical" evidence="12">
    <location>
        <begin position="68"/>
        <end position="88"/>
    </location>
</feature>
<dbReference type="GO" id="GO:0004930">
    <property type="term" value="F:G protein-coupled receptor activity"/>
    <property type="evidence" value="ECO:0007669"/>
    <property type="project" value="UniProtKB-KW"/>
</dbReference>
<accession>A0A8C5M6A8</accession>
<dbReference type="InterPro" id="IPR000276">
    <property type="entry name" value="GPCR_Rhodpsn"/>
</dbReference>
<dbReference type="Proteomes" id="UP000694569">
    <property type="component" value="Unplaced"/>
</dbReference>
<evidence type="ECO:0000313" key="14">
    <source>
        <dbReference type="Ensembl" id="ENSLLEP00000007535.1"/>
    </source>
</evidence>
<evidence type="ECO:0000256" key="10">
    <source>
        <dbReference type="ARBA" id="ARBA00023224"/>
    </source>
</evidence>
<dbReference type="SUPFAM" id="SSF81321">
    <property type="entry name" value="Family A G protein-coupled receptor-like"/>
    <property type="match status" value="1"/>
</dbReference>
<keyword evidence="3 12" id="KW-0716">Sensory transduction</keyword>
<feature type="transmembrane region" description="Helical" evidence="12">
    <location>
        <begin position="33"/>
        <end position="56"/>
    </location>
</feature>
<dbReference type="GO" id="GO:0005886">
    <property type="term" value="C:plasma membrane"/>
    <property type="evidence" value="ECO:0007669"/>
    <property type="project" value="UniProtKB-SubCell"/>
</dbReference>
<evidence type="ECO:0000256" key="8">
    <source>
        <dbReference type="ARBA" id="ARBA00023136"/>
    </source>
</evidence>
<feature type="transmembrane region" description="Helical" evidence="12">
    <location>
        <begin position="250"/>
        <end position="270"/>
    </location>
</feature>
<feature type="transmembrane region" description="Helical" evidence="12">
    <location>
        <begin position="282"/>
        <end position="298"/>
    </location>
</feature>
<evidence type="ECO:0000256" key="11">
    <source>
        <dbReference type="RuleBase" id="RU000688"/>
    </source>
</evidence>
<reference evidence="14" key="2">
    <citation type="submission" date="2025-09" db="UniProtKB">
        <authorList>
            <consortium name="Ensembl"/>
        </authorList>
    </citation>
    <scope>IDENTIFICATION</scope>
</reference>
<dbReference type="AlphaFoldDB" id="A0A8C5M6A8"/>
<dbReference type="InterPro" id="IPR017452">
    <property type="entry name" value="GPCR_Rhodpsn_7TM"/>
</dbReference>
<feature type="transmembrane region" description="Helical" evidence="12">
    <location>
        <begin position="108"/>
        <end position="126"/>
    </location>
</feature>
<keyword evidence="4 11" id="KW-0812">Transmembrane</keyword>
<evidence type="ECO:0000256" key="9">
    <source>
        <dbReference type="ARBA" id="ARBA00023170"/>
    </source>
</evidence>
<keyword evidence="15" id="KW-1185">Reference proteome</keyword>
<evidence type="ECO:0000256" key="7">
    <source>
        <dbReference type="ARBA" id="ARBA00023040"/>
    </source>
</evidence>